<sequence length="153" mass="17890">MCFIYLFIYLFLLTKSAQGPQIFSCLTYMEKNVRVDCEFPMTDKIPGPFCEFKQDGRLMGTTYPNNPIHLIPPIETRRRANVTLVSPNICRLTWMPMSEDRAYTYTCRVYQGSTWKENSMAFNQSEYSVQSYLKVSHFSHFVSVFVLELKDTS</sequence>
<keyword evidence="3" id="KW-1185">Reference proteome</keyword>
<dbReference type="OMA" id="YEVPGPY"/>
<evidence type="ECO:0000256" key="1">
    <source>
        <dbReference type="SAM" id="SignalP"/>
    </source>
</evidence>
<dbReference type="Ensembl" id="ENSPNAT00000004646.2">
    <property type="protein sequence ID" value="ENSPNAP00000005820.2"/>
    <property type="gene ID" value="ENSPNAG00000011928.2"/>
</dbReference>
<protein>
    <recommendedName>
        <fullName evidence="4">Fibronectin type-III domain-containing protein</fullName>
    </recommendedName>
</protein>
<dbReference type="AlphaFoldDB" id="A0A3B4C444"/>
<accession>A0A3B4C444</accession>
<reference evidence="2" key="3">
    <citation type="submission" date="2025-09" db="UniProtKB">
        <authorList>
            <consortium name="Ensembl"/>
        </authorList>
    </citation>
    <scope>IDENTIFICATION</scope>
</reference>
<feature type="signal peptide" evidence="1">
    <location>
        <begin position="1"/>
        <end position="19"/>
    </location>
</feature>
<evidence type="ECO:0000313" key="3">
    <source>
        <dbReference type="Proteomes" id="UP001501920"/>
    </source>
</evidence>
<feature type="chain" id="PRO_5043579500" description="Fibronectin type-III domain-containing protein" evidence="1">
    <location>
        <begin position="20"/>
        <end position="153"/>
    </location>
</feature>
<keyword evidence="1" id="KW-0732">Signal</keyword>
<evidence type="ECO:0008006" key="4">
    <source>
        <dbReference type="Google" id="ProtNLM"/>
    </source>
</evidence>
<name>A0A3B4C444_PYGNA</name>
<reference evidence="2 3" key="1">
    <citation type="submission" date="2020-10" db="EMBL/GenBank/DDBJ databases">
        <title>Pygocentrus nattereri (red-bellied piranha) genome, fPygNat1, primary haplotype.</title>
        <authorList>
            <person name="Myers G."/>
            <person name="Meyer A."/>
            <person name="Karagic N."/>
            <person name="Pippel M."/>
            <person name="Winkler S."/>
            <person name="Tracey A."/>
            <person name="Wood J."/>
            <person name="Formenti G."/>
            <person name="Howe K."/>
            <person name="Fedrigo O."/>
            <person name="Jarvis E.D."/>
        </authorList>
    </citation>
    <scope>NUCLEOTIDE SEQUENCE [LARGE SCALE GENOMIC DNA]</scope>
</reference>
<dbReference type="GeneTree" id="ENSGT00770000120972"/>
<dbReference type="Proteomes" id="UP001501920">
    <property type="component" value="Chromosome 23"/>
</dbReference>
<proteinExistence type="predicted"/>
<reference evidence="2" key="2">
    <citation type="submission" date="2025-08" db="UniProtKB">
        <authorList>
            <consortium name="Ensembl"/>
        </authorList>
    </citation>
    <scope>IDENTIFICATION</scope>
</reference>
<evidence type="ECO:0000313" key="2">
    <source>
        <dbReference type="Ensembl" id="ENSPNAP00000005820.2"/>
    </source>
</evidence>
<organism evidence="2 3">
    <name type="scientific">Pygocentrus nattereri</name>
    <name type="common">Red-bellied piranha</name>
    <dbReference type="NCBI Taxonomy" id="42514"/>
    <lineage>
        <taxon>Eukaryota</taxon>
        <taxon>Metazoa</taxon>
        <taxon>Chordata</taxon>
        <taxon>Craniata</taxon>
        <taxon>Vertebrata</taxon>
        <taxon>Euteleostomi</taxon>
        <taxon>Actinopterygii</taxon>
        <taxon>Neopterygii</taxon>
        <taxon>Teleostei</taxon>
        <taxon>Ostariophysi</taxon>
        <taxon>Characiformes</taxon>
        <taxon>Characoidei</taxon>
        <taxon>Pygocentrus</taxon>
    </lineage>
</organism>
<dbReference type="STRING" id="42514.ENSPNAP00000005820"/>